<evidence type="ECO:0000256" key="1">
    <source>
        <dbReference type="SAM" id="MobiDB-lite"/>
    </source>
</evidence>
<sequence>MQYCQRARSQPTCDKLHCSNSQQLESCTQLQILNIHQQRSGFQTNREAWTQSCNPHGFLIPWAIREGLRAKHHLNGGSPALATLPRPDCGPVGHSAPV</sequence>
<reference evidence="2" key="1">
    <citation type="journal article" date="2023" name="Science">
        <title>Genome structures resolve the early diversification of teleost fishes.</title>
        <authorList>
            <person name="Parey E."/>
            <person name="Louis A."/>
            <person name="Montfort J."/>
            <person name="Bouchez O."/>
            <person name="Roques C."/>
            <person name="Iampietro C."/>
            <person name="Lluch J."/>
            <person name="Castinel A."/>
            <person name="Donnadieu C."/>
            <person name="Desvignes T."/>
            <person name="Floi Bucao C."/>
            <person name="Jouanno E."/>
            <person name="Wen M."/>
            <person name="Mejri S."/>
            <person name="Dirks R."/>
            <person name="Jansen H."/>
            <person name="Henkel C."/>
            <person name="Chen W.J."/>
            <person name="Zahm M."/>
            <person name="Cabau C."/>
            <person name="Klopp C."/>
            <person name="Thompson A.W."/>
            <person name="Robinson-Rechavi M."/>
            <person name="Braasch I."/>
            <person name="Lecointre G."/>
            <person name="Bobe J."/>
            <person name="Postlethwait J.H."/>
            <person name="Berthelot C."/>
            <person name="Roest Crollius H."/>
            <person name="Guiguen Y."/>
        </authorList>
    </citation>
    <scope>NUCLEOTIDE SEQUENCE</scope>
    <source>
        <strain evidence="2">WJC10195</strain>
    </source>
</reference>
<proteinExistence type="predicted"/>
<evidence type="ECO:0000313" key="2">
    <source>
        <dbReference type="EMBL" id="KAJ8343424.1"/>
    </source>
</evidence>
<comment type="caution">
    <text evidence="2">The sequence shown here is derived from an EMBL/GenBank/DDBJ whole genome shotgun (WGS) entry which is preliminary data.</text>
</comment>
<keyword evidence="3" id="KW-1185">Reference proteome</keyword>
<dbReference type="Proteomes" id="UP001152622">
    <property type="component" value="Chromosome 13"/>
</dbReference>
<dbReference type="EMBL" id="JAINUF010000013">
    <property type="protein sequence ID" value="KAJ8343424.1"/>
    <property type="molecule type" value="Genomic_DNA"/>
</dbReference>
<organism evidence="2 3">
    <name type="scientific">Synaphobranchus kaupii</name>
    <name type="common">Kaup's arrowtooth eel</name>
    <dbReference type="NCBI Taxonomy" id="118154"/>
    <lineage>
        <taxon>Eukaryota</taxon>
        <taxon>Metazoa</taxon>
        <taxon>Chordata</taxon>
        <taxon>Craniata</taxon>
        <taxon>Vertebrata</taxon>
        <taxon>Euteleostomi</taxon>
        <taxon>Actinopterygii</taxon>
        <taxon>Neopterygii</taxon>
        <taxon>Teleostei</taxon>
        <taxon>Anguilliformes</taxon>
        <taxon>Synaphobranchidae</taxon>
        <taxon>Synaphobranchus</taxon>
    </lineage>
</organism>
<name>A0A9Q1ER63_SYNKA</name>
<accession>A0A9Q1ER63</accession>
<gene>
    <name evidence="2" type="ORF">SKAU_G00307530</name>
</gene>
<feature type="region of interest" description="Disordered" evidence="1">
    <location>
        <begin position="74"/>
        <end position="98"/>
    </location>
</feature>
<evidence type="ECO:0000313" key="3">
    <source>
        <dbReference type="Proteomes" id="UP001152622"/>
    </source>
</evidence>
<protein>
    <submittedName>
        <fullName evidence="2">Uncharacterized protein</fullName>
    </submittedName>
</protein>
<dbReference type="AlphaFoldDB" id="A0A9Q1ER63"/>